<dbReference type="Pfam" id="PF11796">
    <property type="entry name" value="DUF3323"/>
    <property type="match status" value="1"/>
</dbReference>
<evidence type="ECO:0000259" key="3">
    <source>
        <dbReference type="Pfam" id="PF11796"/>
    </source>
</evidence>
<dbReference type="EMBL" id="BOOG01000011">
    <property type="protein sequence ID" value="GIH68918.1"/>
    <property type="molecule type" value="Genomic_DNA"/>
</dbReference>
<dbReference type="InterPro" id="IPR024466">
    <property type="entry name" value="CHP02679_N"/>
</dbReference>
<proteinExistence type="predicted"/>
<evidence type="ECO:0000313" key="4">
    <source>
        <dbReference type="EMBL" id="GIH68918.1"/>
    </source>
</evidence>
<evidence type="ECO:0000256" key="1">
    <source>
        <dbReference type="SAM" id="MobiDB-lite"/>
    </source>
</evidence>
<comment type="caution">
    <text evidence="4">The sequence shown here is derived from an EMBL/GenBank/DDBJ whole genome shotgun (WGS) entry which is preliminary data.</text>
</comment>
<organism evidence="4 5">
    <name type="scientific">Sphaerimonospora thailandensis</name>
    <dbReference type="NCBI Taxonomy" id="795644"/>
    <lineage>
        <taxon>Bacteria</taxon>
        <taxon>Bacillati</taxon>
        <taxon>Actinomycetota</taxon>
        <taxon>Actinomycetes</taxon>
        <taxon>Streptosporangiales</taxon>
        <taxon>Streptosporangiaceae</taxon>
        <taxon>Sphaerimonospora</taxon>
    </lineage>
</organism>
<feature type="domain" description="Conserved hypothetical protein CHP02679 N terminus" evidence="3">
    <location>
        <begin position="58"/>
        <end position="281"/>
    </location>
</feature>
<name>A0A8J3R5K9_9ACTN</name>
<gene>
    <name evidence="4" type="ORF">Mth01_11710</name>
</gene>
<accession>A0A8J3R5K9</accession>
<feature type="region of interest" description="Disordered" evidence="1">
    <location>
        <begin position="40"/>
        <end position="67"/>
    </location>
</feature>
<dbReference type="AlphaFoldDB" id="A0A8J3R5K9"/>
<feature type="domain" description="DUF2399" evidence="2">
    <location>
        <begin position="317"/>
        <end position="451"/>
    </location>
</feature>
<evidence type="ECO:0000259" key="2">
    <source>
        <dbReference type="Pfam" id="PF09664"/>
    </source>
</evidence>
<dbReference type="Proteomes" id="UP000610966">
    <property type="component" value="Unassembled WGS sequence"/>
</dbReference>
<protein>
    <recommendedName>
        <fullName evidence="6">TIGR02679 family protein</fullName>
    </recommendedName>
</protein>
<evidence type="ECO:0008006" key="6">
    <source>
        <dbReference type="Google" id="ProtNLM"/>
    </source>
</evidence>
<evidence type="ECO:0000313" key="5">
    <source>
        <dbReference type="Proteomes" id="UP000610966"/>
    </source>
</evidence>
<keyword evidence="5" id="KW-1185">Reference proteome</keyword>
<reference evidence="4" key="1">
    <citation type="submission" date="2021-01" db="EMBL/GenBank/DDBJ databases">
        <title>Whole genome shotgun sequence of Sphaerimonospora thailandensis NBRC 107569.</title>
        <authorList>
            <person name="Komaki H."/>
            <person name="Tamura T."/>
        </authorList>
    </citation>
    <scope>NUCLEOTIDE SEQUENCE</scope>
    <source>
        <strain evidence="4">NBRC 107569</strain>
    </source>
</reference>
<dbReference type="NCBIfam" id="TIGR02679">
    <property type="entry name" value="TIGR02679 family protein"/>
    <property type="match status" value="1"/>
</dbReference>
<dbReference type="InterPro" id="IPR024465">
    <property type="entry name" value="DUF2399"/>
</dbReference>
<dbReference type="InterPro" id="IPR013495">
    <property type="entry name" value="CHP02679"/>
</dbReference>
<sequence>MDELPMDELPMDELPMDELPMDELRGEGWTRLLAAARRKLERDGGGDGRSVNGHSDDGGSIGLKDPSESERRVVIGLTGRYRPESVRRLTVSLAELDAALTTRYGIGLREMLTRLGGPIRDRAAERAALDLERERLLGTAGTSRHAAEPWFTAWLDGLASDGTLTRLIRRGDGHLLGCAIAVLAHLPTLGLPEIPVPGLPAVSTGLPGQSVPLPMLAERATGDTKALMPGSPLALLVLRALALRTGLPTVPGNRAGQRELWESAGAIVDDLASQVLVLNIRTRSEGVVSGWLDEAARHGIPYRLTLHQQAVSPVICAAEEIFVCENPAVLRAASAELGAGCAALVCTEGIPSAACHRLLDAAVAGGVRLRWRADFDWTGLRIVGRAIARYGAEPWRMSAADYAASLAEGESTPLAGPPADSPWDEALAALMTSRGQTVMEERLIPPLLADLASDAPSVSTARRST</sequence>
<dbReference type="Pfam" id="PF09664">
    <property type="entry name" value="DUF2399"/>
    <property type="match status" value="1"/>
</dbReference>